<protein>
    <submittedName>
        <fullName evidence="12">Oidioi.mRNA.OKI2018_I69.PAR.g12367.t1.cds</fullName>
    </submittedName>
</protein>
<evidence type="ECO:0000313" key="12">
    <source>
        <dbReference type="EMBL" id="CAG5089834.1"/>
    </source>
</evidence>
<evidence type="ECO:0000256" key="1">
    <source>
        <dbReference type="ARBA" id="ARBA00004141"/>
    </source>
</evidence>
<reference evidence="12 13" key="1">
    <citation type="submission" date="2021-04" db="EMBL/GenBank/DDBJ databases">
        <authorList>
            <person name="Bliznina A."/>
        </authorList>
    </citation>
    <scope>NUCLEOTIDE SEQUENCE [LARGE SCALE GENOMIC DNA]</scope>
</reference>
<evidence type="ECO:0000313" key="13">
    <source>
        <dbReference type="Proteomes" id="UP001158576"/>
    </source>
</evidence>
<feature type="disulfide bond" evidence="10">
    <location>
        <begin position="184"/>
        <end position="193"/>
    </location>
</feature>
<comment type="subcellular location">
    <subcellularLocation>
        <location evidence="1">Membrane</location>
        <topology evidence="1">Multi-pass membrane protein</topology>
    </subcellularLocation>
</comment>
<proteinExistence type="inferred from homology"/>
<dbReference type="SUPFAM" id="SSF57196">
    <property type="entry name" value="EGF/Laminin"/>
    <property type="match status" value="5"/>
</dbReference>
<dbReference type="Pfam" id="PF07645">
    <property type="entry name" value="EGF_CA"/>
    <property type="match status" value="5"/>
</dbReference>
<evidence type="ECO:0000259" key="11">
    <source>
        <dbReference type="PROSITE" id="PS50026"/>
    </source>
</evidence>
<evidence type="ECO:0000256" key="8">
    <source>
        <dbReference type="ARBA" id="ARBA00023136"/>
    </source>
</evidence>
<dbReference type="CDD" id="cd00054">
    <property type="entry name" value="EGF_CA"/>
    <property type="match status" value="4"/>
</dbReference>
<gene>
    <name evidence="12" type="ORF">OKIOD_LOCUS3925</name>
</gene>
<comment type="similarity">
    <text evidence="2">Belongs to the polycystin family.</text>
</comment>
<name>A0ABN7S361_OIKDI</name>
<dbReference type="PANTHER" id="PTHR24050">
    <property type="entry name" value="PA14 DOMAIN-CONTAINING PROTEIN"/>
    <property type="match status" value="1"/>
</dbReference>
<keyword evidence="8" id="KW-0472">Membrane</keyword>
<keyword evidence="6" id="KW-0677">Repeat</keyword>
<dbReference type="Proteomes" id="UP001158576">
    <property type="component" value="Chromosome PAR"/>
</dbReference>
<dbReference type="InterPro" id="IPR018097">
    <property type="entry name" value="EGF_Ca-bd_CS"/>
</dbReference>
<dbReference type="SMART" id="SM00181">
    <property type="entry name" value="EGF"/>
    <property type="match status" value="7"/>
</dbReference>
<dbReference type="Gene3D" id="2.10.25.10">
    <property type="entry name" value="Laminin"/>
    <property type="match status" value="5"/>
</dbReference>
<evidence type="ECO:0000256" key="4">
    <source>
        <dbReference type="ARBA" id="ARBA00022692"/>
    </source>
</evidence>
<keyword evidence="5" id="KW-0732">Signal</keyword>
<evidence type="ECO:0000256" key="2">
    <source>
        <dbReference type="ARBA" id="ARBA00007200"/>
    </source>
</evidence>
<feature type="domain" description="EGF-like" evidence="11">
    <location>
        <begin position="245"/>
        <end position="283"/>
    </location>
</feature>
<feature type="domain" description="EGF-like" evidence="11">
    <location>
        <begin position="67"/>
        <end position="105"/>
    </location>
</feature>
<comment type="caution">
    <text evidence="10">Lacks conserved residue(s) required for the propagation of feature annotation.</text>
</comment>
<organism evidence="12 13">
    <name type="scientific">Oikopleura dioica</name>
    <name type="common">Tunicate</name>
    <dbReference type="NCBI Taxonomy" id="34765"/>
    <lineage>
        <taxon>Eukaryota</taxon>
        <taxon>Metazoa</taxon>
        <taxon>Chordata</taxon>
        <taxon>Tunicata</taxon>
        <taxon>Appendicularia</taxon>
        <taxon>Copelata</taxon>
        <taxon>Oikopleuridae</taxon>
        <taxon>Oikopleura</taxon>
    </lineage>
</organism>
<keyword evidence="7" id="KW-1133">Transmembrane helix</keyword>
<keyword evidence="13" id="KW-1185">Reference proteome</keyword>
<dbReference type="PROSITE" id="PS50026">
    <property type="entry name" value="EGF_3"/>
    <property type="match status" value="5"/>
</dbReference>
<dbReference type="InterPro" id="IPR046791">
    <property type="entry name" value="Polycystin_dom"/>
</dbReference>
<dbReference type="PROSITE" id="PS00022">
    <property type="entry name" value="EGF_1"/>
    <property type="match status" value="1"/>
</dbReference>
<sequence length="677" mass="76499">MEILVGVNICDDTTFCPQDADCNHVDFSCTCHPGTQNEEKCFGNDCATFSCCLISEYFDWNARECVDINECNSTEPVCPKSMTCSNIPLTYECTCDSGYENASCEGTNCDNFQCVDEDECLQSPCLVNEICNNTIGSYNCDCIDGLIRESDICEEIFECAKDEDPVCPEHTTCKDIFASFECTCDAGFLEEMCQGYDNCAGFQCIDEDECVVDPCAENMACNNTVGSFECNCVEGMEKIGGKCVDIDECFLISNPCPEHSVCKNTHKGFECHCKSGFSGDLCVGLDDCLDFSCEDIDECSTGSHLCDEFCDNTVGNYSCSCSVTMRQHGLYQCQPVIFDGADLLNMDDDELKRFVEQELTVIEEKMEAAMNDSEIAAEAIVSFASKTIDANNQEYIFIKQSNEYEQGKYKEPVKSFLDRAAITKLVYTSKHRMDLKITLRRFFSYFFLTLSLYGLSTVIVPAEKYDLDKNFRDKISIIPGKTQLHVQSTWDLLENEILPLIHARNYSNGEIPRKKDKAFARDGVNFRLGPSSLKQHRDQCGFFTTDWHVQPNATKRTMRKMRKSPLLSSYFSETRSTLSSDIYLQTPNRLSSNTCEFTSDLGTSKESAEYMLNYLRKNAWFDQKTKLLIFEQSFLNMNINSFVKLRVIFEFVEGGAILPTLLSADTHFIDFECCWTV</sequence>
<evidence type="ECO:0000256" key="10">
    <source>
        <dbReference type="PROSITE-ProRule" id="PRU00076"/>
    </source>
</evidence>
<feature type="disulfide bond" evidence="10">
    <location>
        <begin position="95"/>
        <end position="104"/>
    </location>
</feature>
<keyword evidence="9 10" id="KW-1015">Disulfide bond</keyword>
<evidence type="ECO:0000256" key="9">
    <source>
        <dbReference type="ARBA" id="ARBA00023157"/>
    </source>
</evidence>
<feature type="disulfide bond" evidence="10">
    <location>
        <begin position="273"/>
        <end position="282"/>
    </location>
</feature>
<keyword evidence="4" id="KW-0812">Transmembrane</keyword>
<evidence type="ECO:0000256" key="3">
    <source>
        <dbReference type="ARBA" id="ARBA00022536"/>
    </source>
</evidence>
<dbReference type="PROSITE" id="PS01186">
    <property type="entry name" value="EGF_2"/>
    <property type="match status" value="3"/>
</dbReference>
<evidence type="ECO:0000256" key="5">
    <source>
        <dbReference type="ARBA" id="ARBA00022729"/>
    </source>
</evidence>
<dbReference type="PROSITE" id="PS00010">
    <property type="entry name" value="ASX_HYDROXYL"/>
    <property type="match status" value="5"/>
</dbReference>
<dbReference type="PANTHER" id="PTHR24050:SF28">
    <property type="entry name" value="UROMODULIN-LIKE"/>
    <property type="match status" value="1"/>
</dbReference>
<dbReference type="InterPro" id="IPR049883">
    <property type="entry name" value="NOTCH1_EGF-like"/>
</dbReference>
<dbReference type="InterPro" id="IPR001881">
    <property type="entry name" value="EGF-like_Ca-bd_dom"/>
</dbReference>
<accession>A0ABN7S361</accession>
<feature type="domain" description="EGF-like" evidence="11">
    <location>
        <begin position="206"/>
        <end position="244"/>
    </location>
</feature>
<dbReference type="InterPro" id="IPR000742">
    <property type="entry name" value="EGF"/>
</dbReference>
<dbReference type="EMBL" id="OU015568">
    <property type="protein sequence ID" value="CAG5089834.1"/>
    <property type="molecule type" value="Genomic_DNA"/>
</dbReference>
<feature type="domain" description="EGF-like" evidence="11">
    <location>
        <begin position="155"/>
        <end position="194"/>
    </location>
</feature>
<feature type="domain" description="EGF-like" evidence="11">
    <location>
        <begin position="116"/>
        <end position="154"/>
    </location>
</feature>
<dbReference type="InterPro" id="IPR000152">
    <property type="entry name" value="EGF-type_Asp/Asn_hydroxyl_site"/>
</dbReference>
<dbReference type="SMART" id="SM00179">
    <property type="entry name" value="EGF_CA"/>
    <property type="match status" value="6"/>
</dbReference>
<keyword evidence="3 10" id="KW-0245">EGF-like domain</keyword>
<evidence type="ECO:0000256" key="7">
    <source>
        <dbReference type="ARBA" id="ARBA00022989"/>
    </source>
</evidence>
<dbReference type="PROSITE" id="PS01187">
    <property type="entry name" value="EGF_CA"/>
    <property type="match status" value="2"/>
</dbReference>
<dbReference type="InterPro" id="IPR052235">
    <property type="entry name" value="Nephronectin_domain"/>
</dbReference>
<dbReference type="Pfam" id="PF20519">
    <property type="entry name" value="Polycystin_dom"/>
    <property type="match status" value="1"/>
</dbReference>
<evidence type="ECO:0000256" key="6">
    <source>
        <dbReference type="ARBA" id="ARBA00022737"/>
    </source>
</evidence>